<dbReference type="GO" id="GO:0003697">
    <property type="term" value="F:single-stranded DNA binding"/>
    <property type="evidence" value="ECO:0007669"/>
    <property type="project" value="UniProtKB-UniRule"/>
</dbReference>
<dbReference type="InterPro" id="IPR049428">
    <property type="entry name" value="RecA-like_N"/>
</dbReference>
<dbReference type="GO" id="GO:0006310">
    <property type="term" value="P:DNA recombination"/>
    <property type="evidence" value="ECO:0007669"/>
    <property type="project" value="UniProtKB-UniRule"/>
</dbReference>
<dbReference type="InterPro" id="IPR020584">
    <property type="entry name" value="DNA_recomb/repair_RecA_CS"/>
</dbReference>
<keyword evidence="7 8" id="KW-0742">SOS response</keyword>
<dbReference type="RefSeq" id="WP_036778861.1">
    <property type="nucleotide sequence ID" value="NZ_AVBG01000001.1"/>
</dbReference>
<feature type="domain" description="RecA family profile 1" evidence="10">
    <location>
        <begin position="34"/>
        <end position="193"/>
    </location>
</feature>
<evidence type="ECO:0000259" key="10">
    <source>
        <dbReference type="PROSITE" id="PS50162"/>
    </source>
</evidence>
<dbReference type="NCBIfam" id="TIGR02012">
    <property type="entry name" value="tigrfam_recA"/>
    <property type="match status" value="1"/>
</dbReference>
<dbReference type="InterPro" id="IPR027417">
    <property type="entry name" value="P-loop_NTPase"/>
</dbReference>
<evidence type="ECO:0000256" key="6">
    <source>
        <dbReference type="ARBA" id="ARBA00023172"/>
    </source>
</evidence>
<evidence type="ECO:0000256" key="5">
    <source>
        <dbReference type="ARBA" id="ARBA00023125"/>
    </source>
</evidence>
<protein>
    <recommendedName>
        <fullName evidence="2 7">Protein RecA</fullName>
    </recommendedName>
    <alternativeName>
        <fullName evidence="7 8">Recombinase A</fullName>
    </alternativeName>
</protein>
<dbReference type="GO" id="GO:0005829">
    <property type="term" value="C:cytosol"/>
    <property type="evidence" value="ECO:0007669"/>
    <property type="project" value="TreeGrafter"/>
</dbReference>
<dbReference type="PRINTS" id="PR00142">
    <property type="entry name" value="RECA"/>
</dbReference>
<dbReference type="SUPFAM" id="SSF54752">
    <property type="entry name" value="RecA protein, C-terminal domain"/>
    <property type="match status" value="1"/>
</dbReference>
<dbReference type="OrthoDB" id="9776733at2"/>
<evidence type="ECO:0000256" key="9">
    <source>
        <dbReference type="RuleBase" id="RU004527"/>
    </source>
</evidence>
<comment type="similarity">
    <text evidence="1 7 9">Belongs to the RecA family.</text>
</comment>
<organism evidence="12 13">
    <name type="scientific">Pontibacillus chungwhensis BH030062</name>
    <dbReference type="NCBI Taxonomy" id="1385513"/>
    <lineage>
        <taxon>Bacteria</taxon>
        <taxon>Bacillati</taxon>
        <taxon>Bacillota</taxon>
        <taxon>Bacilli</taxon>
        <taxon>Bacillales</taxon>
        <taxon>Bacillaceae</taxon>
        <taxon>Pontibacillus</taxon>
    </lineage>
</organism>
<dbReference type="PANTHER" id="PTHR45900">
    <property type="entry name" value="RECA"/>
    <property type="match status" value="1"/>
</dbReference>
<feature type="domain" description="RecA family profile 2" evidence="11">
    <location>
        <begin position="198"/>
        <end position="271"/>
    </location>
</feature>
<sequence length="345" mass="37615">MSDRKQALDMALRQIEKQFGKGSIMKLGEQAEMKVNTVPSGSLALDVALGVGGYPRGRIVEVYGPESSGKTTVALHAIAEAQRQGGQAAFIDAEHALDPVYARALGVDIENLLLSQPDTGEQALEIAEALVRSGAIDIIVIDSVAALVPKAEIEGEMGDSHVGLQARLMSQALRKLGGAINKSKTTAMFINQIREKVGVMFGNPETTPGGRALKFYSSVRLEVRRAETLKQGNEMVGNKTKIKVVKNKVAPPFRQAEVDIMYGEGISKEGELIDIGTDLDIITKSGSWYSYNDERMGQGRENAKGYLKENPDRYDEINTKIRQHYDMYDDPEGAKENGNQDTLDV</sequence>
<evidence type="ECO:0000256" key="7">
    <source>
        <dbReference type="HAMAP-Rule" id="MF_00268"/>
    </source>
</evidence>
<comment type="caution">
    <text evidence="12">The sequence shown here is derived from an EMBL/GenBank/DDBJ whole genome shotgun (WGS) entry which is preliminary data.</text>
</comment>
<keyword evidence="5 7" id="KW-0238">DNA-binding</keyword>
<dbReference type="GO" id="GO:0003684">
    <property type="term" value="F:damaged DNA binding"/>
    <property type="evidence" value="ECO:0007669"/>
    <property type="project" value="UniProtKB-UniRule"/>
</dbReference>
<dbReference type="InterPro" id="IPR003593">
    <property type="entry name" value="AAA+_ATPase"/>
</dbReference>
<evidence type="ECO:0000256" key="3">
    <source>
        <dbReference type="ARBA" id="ARBA00022741"/>
    </source>
</evidence>
<dbReference type="FunFam" id="3.40.50.300:FF:000087">
    <property type="entry name" value="Recombinase RecA"/>
    <property type="match status" value="1"/>
</dbReference>
<reference evidence="12 13" key="1">
    <citation type="submission" date="2013-08" db="EMBL/GenBank/DDBJ databases">
        <title>Genome of Pontibacillus chungwhensis.</title>
        <authorList>
            <person name="Wang Q."/>
            <person name="Wang G."/>
        </authorList>
    </citation>
    <scope>NUCLEOTIDE SEQUENCE [LARGE SCALE GENOMIC DNA]</scope>
    <source>
        <strain evidence="12 13">BH030062</strain>
    </source>
</reference>
<evidence type="ECO:0000256" key="4">
    <source>
        <dbReference type="ARBA" id="ARBA00022840"/>
    </source>
</evidence>
<keyword evidence="4 7" id="KW-0067">ATP-binding</keyword>
<keyword evidence="3 7" id="KW-0547">Nucleotide-binding</keyword>
<dbReference type="AlphaFoldDB" id="A0A0A2V1M8"/>
<dbReference type="InterPro" id="IPR049261">
    <property type="entry name" value="RecA-like_C"/>
</dbReference>
<dbReference type="GO" id="GO:0005524">
    <property type="term" value="F:ATP binding"/>
    <property type="evidence" value="ECO:0007669"/>
    <property type="project" value="UniProtKB-UniRule"/>
</dbReference>
<dbReference type="InterPro" id="IPR020588">
    <property type="entry name" value="RecA_ATP-bd"/>
</dbReference>
<keyword evidence="7 9" id="KW-0227">DNA damage</keyword>
<name>A0A0A2V1M8_9BACI</name>
<dbReference type="PROSITE" id="PS00321">
    <property type="entry name" value="RECA_1"/>
    <property type="match status" value="1"/>
</dbReference>
<dbReference type="InterPro" id="IPR013765">
    <property type="entry name" value="DNA_recomb/repair_RecA"/>
</dbReference>
<evidence type="ECO:0000313" key="13">
    <source>
        <dbReference type="Proteomes" id="UP000030153"/>
    </source>
</evidence>
<evidence type="ECO:0000259" key="11">
    <source>
        <dbReference type="PROSITE" id="PS50163"/>
    </source>
</evidence>
<dbReference type="PANTHER" id="PTHR45900:SF1">
    <property type="entry name" value="MITOCHONDRIAL DNA REPAIR PROTEIN RECA HOMOLOG-RELATED"/>
    <property type="match status" value="1"/>
</dbReference>
<comment type="subcellular location">
    <subcellularLocation>
        <location evidence="7">Cytoplasm</location>
    </subcellularLocation>
</comment>
<keyword evidence="13" id="KW-1185">Reference proteome</keyword>
<dbReference type="SMART" id="SM00382">
    <property type="entry name" value="AAA"/>
    <property type="match status" value="1"/>
</dbReference>
<dbReference type="GO" id="GO:0009432">
    <property type="term" value="P:SOS response"/>
    <property type="evidence" value="ECO:0007669"/>
    <property type="project" value="UniProtKB-UniRule"/>
</dbReference>
<dbReference type="EMBL" id="AVBG01000001">
    <property type="protein sequence ID" value="KGP92928.1"/>
    <property type="molecule type" value="Genomic_DNA"/>
</dbReference>
<feature type="binding site" evidence="7">
    <location>
        <begin position="64"/>
        <end position="71"/>
    </location>
    <ligand>
        <name>ATP</name>
        <dbReference type="ChEBI" id="CHEBI:30616"/>
    </ligand>
</feature>
<dbReference type="eggNOG" id="COG0468">
    <property type="taxonomic scope" value="Bacteria"/>
</dbReference>
<dbReference type="Gene3D" id="3.40.50.300">
    <property type="entry name" value="P-loop containing nucleotide triphosphate hydrolases"/>
    <property type="match status" value="1"/>
</dbReference>
<keyword evidence="7" id="KW-0963">Cytoplasm</keyword>
<dbReference type="Pfam" id="PF21096">
    <property type="entry name" value="RecA_C"/>
    <property type="match status" value="1"/>
</dbReference>
<proteinExistence type="inferred from homology"/>
<evidence type="ECO:0000256" key="2">
    <source>
        <dbReference type="ARBA" id="ARBA00015553"/>
    </source>
</evidence>
<dbReference type="STRING" id="1385513.N780_11315"/>
<dbReference type="GO" id="GO:0006281">
    <property type="term" value="P:DNA repair"/>
    <property type="evidence" value="ECO:0007669"/>
    <property type="project" value="UniProtKB-UniRule"/>
</dbReference>
<dbReference type="PROSITE" id="PS50162">
    <property type="entry name" value="RECA_2"/>
    <property type="match status" value="1"/>
</dbReference>
<comment type="function">
    <text evidence="7">Can catalyze the hydrolysis of ATP in the presence of single-stranded DNA, the ATP-dependent uptake of single-stranded DNA by duplex DNA, and the ATP-dependent hybridization of homologous single-stranded DNAs. It interacts with LexA causing its activation and leading to its autocatalytic cleavage.</text>
</comment>
<dbReference type="InterPro" id="IPR020587">
    <property type="entry name" value="RecA_monomer-monomer_interface"/>
</dbReference>
<dbReference type="InterPro" id="IPR023400">
    <property type="entry name" value="RecA_C_sf"/>
</dbReference>
<dbReference type="GO" id="GO:0140664">
    <property type="term" value="F:ATP-dependent DNA damage sensor activity"/>
    <property type="evidence" value="ECO:0007669"/>
    <property type="project" value="InterPro"/>
</dbReference>
<dbReference type="Proteomes" id="UP000030153">
    <property type="component" value="Unassembled WGS sequence"/>
</dbReference>
<dbReference type="CDD" id="cd00983">
    <property type="entry name" value="RecA"/>
    <property type="match status" value="1"/>
</dbReference>
<gene>
    <name evidence="7" type="primary">recA</name>
    <name evidence="12" type="ORF">N780_11315</name>
</gene>
<evidence type="ECO:0000313" key="12">
    <source>
        <dbReference type="EMBL" id="KGP92928.1"/>
    </source>
</evidence>
<dbReference type="HAMAP" id="MF_00268">
    <property type="entry name" value="RecA"/>
    <property type="match status" value="1"/>
</dbReference>
<keyword evidence="6 7" id="KW-0233">DNA recombination</keyword>
<evidence type="ECO:0000256" key="8">
    <source>
        <dbReference type="RuleBase" id="RU000526"/>
    </source>
</evidence>
<dbReference type="PROSITE" id="PS50163">
    <property type="entry name" value="RECA_3"/>
    <property type="match status" value="1"/>
</dbReference>
<evidence type="ECO:0000256" key="1">
    <source>
        <dbReference type="ARBA" id="ARBA00009391"/>
    </source>
</evidence>
<accession>A0A0A2V1M8</accession>
<dbReference type="SUPFAM" id="SSF52540">
    <property type="entry name" value="P-loop containing nucleoside triphosphate hydrolases"/>
    <property type="match status" value="1"/>
</dbReference>
<dbReference type="Pfam" id="PF00154">
    <property type="entry name" value="RecA_N"/>
    <property type="match status" value="1"/>
</dbReference>
<keyword evidence="7 8" id="KW-0234">DNA repair</keyword>